<dbReference type="InterPro" id="IPR043128">
    <property type="entry name" value="Rev_trsase/Diguanyl_cyclase"/>
</dbReference>
<dbReference type="SMART" id="SM00267">
    <property type="entry name" value="GGDEF"/>
    <property type="match status" value="1"/>
</dbReference>
<name>A0A840URL2_9FIRM</name>
<dbReference type="FunFam" id="3.30.70.270:FF:000001">
    <property type="entry name" value="Diguanylate cyclase domain protein"/>
    <property type="match status" value="1"/>
</dbReference>
<keyword evidence="2" id="KW-0812">Transmembrane</keyword>
<evidence type="ECO:0000259" key="3">
    <source>
        <dbReference type="PROSITE" id="PS50887"/>
    </source>
</evidence>
<dbReference type="Pfam" id="PF00990">
    <property type="entry name" value="GGDEF"/>
    <property type="match status" value="1"/>
</dbReference>
<dbReference type="PANTHER" id="PTHR45138">
    <property type="entry name" value="REGULATORY COMPONENTS OF SENSORY TRANSDUCTION SYSTEM"/>
    <property type="match status" value="1"/>
</dbReference>
<dbReference type="PROSITE" id="PS50887">
    <property type="entry name" value="GGDEF"/>
    <property type="match status" value="1"/>
</dbReference>
<evidence type="ECO:0000256" key="2">
    <source>
        <dbReference type="SAM" id="Phobius"/>
    </source>
</evidence>
<accession>A0A840URL2</accession>
<feature type="transmembrane region" description="Helical" evidence="2">
    <location>
        <begin position="6"/>
        <end position="24"/>
    </location>
</feature>
<dbReference type="EMBL" id="JACHFH010000024">
    <property type="protein sequence ID" value="MBB5336792.1"/>
    <property type="molecule type" value="Genomic_DNA"/>
</dbReference>
<dbReference type="NCBIfam" id="TIGR00254">
    <property type="entry name" value="GGDEF"/>
    <property type="match status" value="1"/>
</dbReference>
<keyword evidence="1" id="KW-0175">Coiled coil</keyword>
<dbReference type="PANTHER" id="PTHR45138:SF9">
    <property type="entry name" value="DIGUANYLATE CYCLASE DGCM-RELATED"/>
    <property type="match status" value="1"/>
</dbReference>
<feature type="transmembrane region" description="Helical" evidence="2">
    <location>
        <begin position="346"/>
        <end position="368"/>
    </location>
</feature>
<gene>
    <name evidence="4" type="ORF">HNR32_001947</name>
</gene>
<feature type="coiled-coil region" evidence="1">
    <location>
        <begin position="364"/>
        <end position="391"/>
    </location>
</feature>
<keyword evidence="5" id="KW-1185">Reference proteome</keyword>
<evidence type="ECO:0000256" key="1">
    <source>
        <dbReference type="SAM" id="Coils"/>
    </source>
</evidence>
<dbReference type="SUPFAM" id="SSF55073">
    <property type="entry name" value="Nucleotide cyclase"/>
    <property type="match status" value="1"/>
</dbReference>
<sequence>MYFIRLLRPFTVLFVFINILFFNIDGFASSKHILILNSYEADYPATSDWFSGLKNTLNNNENINFTYSNEYFHLLYFGQQPDYLQEMARHIASKYKQHPPDLIISDSYLLSYFNSYLEKIFPNTKILCLDPSCDKISAYNKSANIIPIQGFGNEYQKNIPLILNLFPETKKIIVIVNDSYFGKRAIKDISLSSNKYKNTVNFVFTNKMHYAEMIHEISYSPPHTVIFFLGWNSYLHDEHLSSIQMFNHIKENTNFPIFTLNPYYIGNGAIGGYINHWDKLGQQTATISLDVLNNPSHKNSYTIAPINEYIFDWNQLNRWNISTQVLPINSQVKFEPLSFWQHYKHWLIIGCSIIIVQAFFIAFLLFTYQKRKKAELEIKNLNNNLENTIHQRTAQLQATIAELTNIKYTQDATNKYLIKLNQQLQTKAMTDELTGLYNRRYALEKLKQLIKNYNTNHTNFSLAITDIDFFKKFNDSYGHDTGDFVLISITQSMRFLLPNNFIVSRWGGEEFVILMPETNVTEAAAVLDEFRQTLAEKIWTYNLQQLHITMTFGITAVQVNDTADNLLKRADAALYSGKENGRNTIVIK</sequence>
<reference evidence="4 5" key="1">
    <citation type="submission" date="2020-08" db="EMBL/GenBank/DDBJ databases">
        <title>Genomic Encyclopedia of Type Strains, Phase IV (KMG-IV): sequencing the most valuable type-strain genomes for metagenomic binning, comparative biology and taxonomic classification.</title>
        <authorList>
            <person name="Goeker M."/>
        </authorList>
    </citation>
    <scope>NUCLEOTIDE SEQUENCE [LARGE SCALE GENOMIC DNA]</scope>
    <source>
        <strain evidence="4 5">DSM 24661</strain>
    </source>
</reference>
<dbReference type="CDD" id="cd01949">
    <property type="entry name" value="GGDEF"/>
    <property type="match status" value="1"/>
</dbReference>
<dbReference type="Proteomes" id="UP000559117">
    <property type="component" value="Unassembled WGS sequence"/>
</dbReference>
<feature type="domain" description="GGDEF" evidence="3">
    <location>
        <begin position="458"/>
        <end position="588"/>
    </location>
</feature>
<evidence type="ECO:0000313" key="5">
    <source>
        <dbReference type="Proteomes" id="UP000559117"/>
    </source>
</evidence>
<dbReference type="AlphaFoldDB" id="A0A840URL2"/>
<protein>
    <submittedName>
        <fullName evidence="4">Diguanylate cyclase (GGDEF)-like protein</fullName>
    </submittedName>
</protein>
<keyword evidence="2" id="KW-0472">Membrane</keyword>
<dbReference type="InterPro" id="IPR029787">
    <property type="entry name" value="Nucleotide_cyclase"/>
</dbReference>
<proteinExistence type="predicted"/>
<organism evidence="4 5">
    <name type="scientific">Pectinatus brassicae</name>
    <dbReference type="NCBI Taxonomy" id="862415"/>
    <lineage>
        <taxon>Bacteria</taxon>
        <taxon>Bacillati</taxon>
        <taxon>Bacillota</taxon>
        <taxon>Negativicutes</taxon>
        <taxon>Selenomonadales</taxon>
        <taxon>Selenomonadaceae</taxon>
        <taxon>Pectinatus</taxon>
    </lineage>
</organism>
<evidence type="ECO:0000313" key="4">
    <source>
        <dbReference type="EMBL" id="MBB5336792.1"/>
    </source>
</evidence>
<dbReference type="InterPro" id="IPR050469">
    <property type="entry name" value="Diguanylate_Cyclase"/>
</dbReference>
<dbReference type="InterPro" id="IPR000160">
    <property type="entry name" value="GGDEF_dom"/>
</dbReference>
<keyword evidence="2" id="KW-1133">Transmembrane helix</keyword>
<comment type="caution">
    <text evidence="4">The sequence shown here is derived from an EMBL/GenBank/DDBJ whole genome shotgun (WGS) entry which is preliminary data.</text>
</comment>
<dbReference type="Gene3D" id="3.30.70.270">
    <property type="match status" value="1"/>
</dbReference>
<dbReference type="RefSeq" id="WP_183862050.1">
    <property type="nucleotide sequence ID" value="NZ_JACHFH010000024.1"/>
</dbReference>
<dbReference type="GO" id="GO:0052621">
    <property type="term" value="F:diguanylate cyclase activity"/>
    <property type="evidence" value="ECO:0007669"/>
    <property type="project" value="TreeGrafter"/>
</dbReference>